<dbReference type="EMBL" id="JAAAUB010000002">
    <property type="protein sequence ID" value="NMH15871.1"/>
    <property type="molecule type" value="Genomic_DNA"/>
</dbReference>
<dbReference type="Proteomes" id="UP000669605">
    <property type="component" value="Unassembled WGS sequence"/>
</dbReference>
<dbReference type="EC" id="2.7.13.3" evidence="2"/>
<protein>
    <recommendedName>
        <fullName evidence="2">histidine kinase</fullName>
        <ecNumber evidence="2">2.7.13.3</ecNumber>
    </recommendedName>
</protein>
<evidence type="ECO:0000313" key="11">
    <source>
        <dbReference type="Proteomes" id="UP000669605"/>
    </source>
</evidence>
<evidence type="ECO:0000256" key="3">
    <source>
        <dbReference type="ARBA" id="ARBA00022553"/>
    </source>
</evidence>
<evidence type="ECO:0000259" key="8">
    <source>
        <dbReference type="PROSITE" id="PS50112"/>
    </source>
</evidence>
<dbReference type="InterPro" id="IPR000700">
    <property type="entry name" value="PAS-assoc_C"/>
</dbReference>
<dbReference type="PROSITE" id="PS50112">
    <property type="entry name" value="PAS"/>
    <property type="match status" value="3"/>
</dbReference>
<dbReference type="CDD" id="cd00130">
    <property type="entry name" value="PAS"/>
    <property type="match status" value="2"/>
</dbReference>
<dbReference type="Pfam" id="PF02518">
    <property type="entry name" value="HATPase_c"/>
    <property type="match status" value="1"/>
</dbReference>
<dbReference type="Gene3D" id="3.30.565.10">
    <property type="entry name" value="Histidine kinase-like ATPase, C-terminal domain"/>
    <property type="match status" value="1"/>
</dbReference>
<dbReference type="SUPFAM" id="SSF55785">
    <property type="entry name" value="PYP-like sensor domain (PAS domain)"/>
    <property type="match status" value="3"/>
</dbReference>
<evidence type="ECO:0000256" key="4">
    <source>
        <dbReference type="ARBA" id="ARBA00022679"/>
    </source>
</evidence>
<keyword evidence="4" id="KW-0808">Transferase</keyword>
<dbReference type="InterPro" id="IPR035965">
    <property type="entry name" value="PAS-like_dom_sf"/>
</dbReference>
<dbReference type="InterPro" id="IPR005467">
    <property type="entry name" value="His_kinase_dom"/>
</dbReference>
<sequence length="713" mass="79647">MAGNARHCRPRNFFVSGRSHLPMKTSLPVSSSRDDAPLRFGAAAALFALIMLGAGAMLYQWGASQAATGASAEMLTMLLVIAALGSWVIVLLVRARQQGLALKRLERERDRLFHFSLDLLAVLGQDGKVLRCNAAFPRVLGYTERMLQGKSLIDLVHRDDLAETMSALRRLSSGEAVEFVARVRDITGEYRWLSWRINPVADENASYAIAHDITQAKQTEQALQAEMAFRRAMEESLVTGLRAIDLQGHIIYVNPAFCRLVGFTEEELLGCGPPFPYWPEESLETCWESLRMTLSGRFPAEGFDMRIRRKDGERLDVRFYLSPLIDGEGRHTGWMAAVTDVTEARRVRAALEAAQRRFAAVLEGLDAAVFVADWESDEILFANRAFKRIYGFDAVGQRAAALGVPRPISPEPEGAHPDAEKLPRELFDGEVQHPESGRWYHVHEQLTRWVDGRIVRMAIATDITVHQHLRALELQRQAQLQQTARLITMGEMASTLAHELNQPLAAIANYCRGGMSRLEQGRLDEAAVRAVLEKAATQAERAGSILNRIRDFVRKSEPRREAVPLAAIVEGAVEIMTPEAKRHNVRLMVEIPEALPPVRADQILIEQVLVNLIRNGIEAMARTRPAARQIRVQAARLDERHVAVAVIDRGRGLSPEEREQIFTSFFTTKPDGLGMGLKICRSIVEFHEGRLMVEDNPQGGGTVFRFTLPLEEC</sequence>
<dbReference type="Pfam" id="PF08448">
    <property type="entry name" value="PAS_4"/>
    <property type="match status" value="1"/>
</dbReference>
<dbReference type="SUPFAM" id="SSF55874">
    <property type="entry name" value="ATPase domain of HSP90 chaperone/DNA topoisomerase II/histidine kinase"/>
    <property type="match status" value="1"/>
</dbReference>
<feature type="domain" description="PAS" evidence="8">
    <location>
        <begin position="105"/>
        <end position="175"/>
    </location>
</feature>
<accession>A0ABX1QKR3</accession>
<dbReference type="InterPro" id="IPR013656">
    <property type="entry name" value="PAS_4"/>
</dbReference>
<name>A0ABX1QKR3_9PROT</name>
<proteinExistence type="predicted"/>
<keyword evidence="5" id="KW-0418">Kinase</keyword>
<dbReference type="InterPro" id="IPR000014">
    <property type="entry name" value="PAS"/>
</dbReference>
<feature type="domain" description="PAC" evidence="9">
    <location>
        <begin position="301"/>
        <end position="353"/>
    </location>
</feature>
<dbReference type="NCBIfam" id="TIGR00229">
    <property type="entry name" value="sensory_box"/>
    <property type="match status" value="2"/>
</dbReference>
<dbReference type="PANTHER" id="PTHR43304:SF1">
    <property type="entry name" value="PAC DOMAIN-CONTAINING PROTEIN"/>
    <property type="match status" value="1"/>
</dbReference>
<dbReference type="InterPro" id="IPR003594">
    <property type="entry name" value="HATPase_dom"/>
</dbReference>
<evidence type="ECO:0000256" key="2">
    <source>
        <dbReference type="ARBA" id="ARBA00012438"/>
    </source>
</evidence>
<gene>
    <name evidence="10" type="ORF">GV368_01840</name>
</gene>
<evidence type="ECO:0000259" key="9">
    <source>
        <dbReference type="PROSITE" id="PS50113"/>
    </source>
</evidence>
<dbReference type="Pfam" id="PF13426">
    <property type="entry name" value="PAS_9"/>
    <property type="match status" value="1"/>
</dbReference>
<dbReference type="Pfam" id="PF13188">
    <property type="entry name" value="PAS_8"/>
    <property type="match status" value="1"/>
</dbReference>
<dbReference type="CDD" id="cd00082">
    <property type="entry name" value="HisKA"/>
    <property type="match status" value="1"/>
</dbReference>
<dbReference type="InterPro" id="IPR003661">
    <property type="entry name" value="HisK_dim/P_dom"/>
</dbReference>
<evidence type="ECO:0000259" key="7">
    <source>
        <dbReference type="PROSITE" id="PS50109"/>
    </source>
</evidence>
<dbReference type="PROSITE" id="PS50113">
    <property type="entry name" value="PAC"/>
    <property type="match status" value="1"/>
</dbReference>
<dbReference type="SMART" id="SM00387">
    <property type="entry name" value="HATPase_c"/>
    <property type="match status" value="1"/>
</dbReference>
<dbReference type="InterPro" id="IPR036890">
    <property type="entry name" value="HATPase_C_sf"/>
</dbReference>
<dbReference type="InterPro" id="IPR001610">
    <property type="entry name" value="PAC"/>
</dbReference>
<evidence type="ECO:0000313" key="10">
    <source>
        <dbReference type="EMBL" id="NMH15871.1"/>
    </source>
</evidence>
<reference evidence="10 11" key="1">
    <citation type="journal article" date="2020" name="Curr. Microbiol.">
        <title>Tepidiphilus baoligensis sp. nov., a Novel Bacterium of the Family Hydrogenophilaceae Isolated from an Oil Reservoir.</title>
        <authorList>
            <person name="Zhang X."/>
            <person name="Wang G."/>
            <person name="Ma X."/>
            <person name="Yu J."/>
            <person name="You J."/>
            <person name="Xue Y."/>
            <person name="Ma Y."/>
        </authorList>
    </citation>
    <scope>NUCLEOTIDE SEQUENCE [LARGE SCALE GENOMIC DNA]</scope>
    <source>
        <strain evidence="10 11">B18-69</strain>
    </source>
</reference>
<feature type="transmembrane region" description="Helical" evidence="6">
    <location>
        <begin position="74"/>
        <end position="93"/>
    </location>
</feature>
<feature type="transmembrane region" description="Helical" evidence="6">
    <location>
        <begin position="40"/>
        <end position="62"/>
    </location>
</feature>
<dbReference type="InterPro" id="IPR004358">
    <property type="entry name" value="Sig_transdc_His_kin-like_C"/>
</dbReference>
<feature type="domain" description="PAS" evidence="8">
    <location>
        <begin position="225"/>
        <end position="297"/>
    </location>
</feature>
<feature type="domain" description="Histidine kinase" evidence="7">
    <location>
        <begin position="495"/>
        <end position="712"/>
    </location>
</feature>
<evidence type="ECO:0000256" key="5">
    <source>
        <dbReference type="ARBA" id="ARBA00022777"/>
    </source>
</evidence>
<comment type="caution">
    <text evidence="10">The sequence shown here is derived from an EMBL/GenBank/DDBJ whole genome shotgun (WGS) entry which is preliminary data.</text>
</comment>
<keyword evidence="11" id="KW-1185">Reference proteome</keyword>
<dbReference type="SMART" id="SM00388">
    <property type="entry name" value="HisKA"/>
    <property type="match status" value="1"/>
</dbReference>
<comment type="catalytic activity">
    <reaction evidence="1">
        <text>ATP + protein L-histidine = ADP + protein N-phospho-L-histidine.</text>
        <dbReference type="EC" id="2.7.13.3"/>
    </reaction>
</comment>
<dbReference type="PROSITE" id="PS50109">
    <property type="entry name" value="HIS_KIN"/>
    <property type="match status" value="1"/>
</dbReference>
<dbReference type="SMART" id="SM00091">
    <property type="entry name" value="PAS"/>
    <property type="match status" value="3"/>
</dbReference>
<keyword evidence="6" id="KW-0812">Transmembrane</keyword>
<dbReference type="SMART" id="SM00086">
    <property type="entry name" value="PAC"/>
    <property type="match status" value="2"/>
</dbReference>
<keyword evidence="3" id="KW-0597">Phosphoprotein</keyword>
<dbReference type="Gene3D" id="1.10.287.130">
    <property type="match status" value="1"/>
</dbReference>
<dbReference type="PRINTS" id="PR00344">
    <property type="entry name" value="BCTRLSENSOR"/>
</dbReference>
<dbReference type="InterPro" id="IPR052162">
    <property type="entry name" value="Sensor_kinase/Photoreceptor"/>
</dbReference>
<evidence type="ECO:0000256" key="1">
    <source>
        <dbReference type="ARBA" id="ARBA00000085"/>
    </source>
</evidence>
<dbReference type="Pfam" id="PF00512">
    <property type="entry name" value="HisKA"/>
    <property type="match status" value="1"/>
</dbReference>
<organism evidence="10 11">
    <name type="scientific">Tepidiphilus baoligensis</name>
    <dbReference type="NCBI Taxonomy" id="2698687"/>
    <lineage>
        <taxon>Bacteria</taxon>
        <taxon>Pseudomonadati</taxon>
        <taxon>Pseudomonadota</taxon>
        <taxon>Hydrogenophilia</taxon>
        <taxon>Hydrogenophilales</taxon>
        <taxon>Hydrogenophilaceae</taxon>
        <taxon>Tepidiphilus</taxon>
    </lineage>
</organism>
<dbReference type="Gene3D" id="3.30.450.20">
    <property type="entry name" value="PAS domain"/>
    <property type="match status" value="3"/>
</dbReference>
<dbReference type="SUPFAM" id="SSF47384">
    <property type="entry name" value="Homodimeric domain of signal transducing histidine kinase"/>
    <property type="match status" value="1"/>
</dbReference>
<evidence type="ECO:0000256" key="6">
    <source>
        <dbReference type="SAM" id="Phobius"/>
    </source>
</evidence>
<dbReference type="PANTHER" id="PTHR43304">
    <property type="entry name" value="PHYTOCHROME-LIKE PROTEIN CPH1"/>
    <property type="match status" value="1"/>
</dbReference>
<keyword evidence="6" id="KW-1133">Transmembrane helix</keyword>
<keyword evidence="6" id="KW-0472">Membrane</keyword>
<feature type="domain" description="PAS" evidence="8">
    <location>
        <begin position="354"/>
        <end position="392"/>
    </location>
</feature>
<dbReference type="InterPro" id="IPR036097">
    <property type="entry name" value="HisK_dim/P_sf"/>
</dbReference>